<accession>A0A6G1HBW8</accession>
<evidence type="ECO:0000313" key="3">
    <source>
        <dbReference type="Proteomes" id="UP000800041"/>
    </source>
</evidence>
<evidence type="ECO:0000256" key="1">
    <source>
        <dbReference type="SAM" id="MobiDB-lite"/>
    </source>
</evidence>
<feature type="compositionally biased region" description="Low complexity" evidence="1">
    <location>
        <begin position="1"/>
        <end position="18"/>
    </location>
</feature>
<organism evidence="2 3">
    <name type="scientific">Aulographum hederae CBS 113979</name>
    <dbReference type="NCBI Taxonomy" id="1176131"/>
    <lineage>
        <taxon>Eukaryota</taxon>
        <taxon>Fungi</taxon>
        <taxon>Dikarya</taxon>
        <taxon>Ascomycota</taxon>
        <taxon>Pezizomycotina</taxon>
        <taxon>Dothideomycetes</taxon>
        <taxon>Pleosporomycetidae</taxon>
        <taxon>Aulographales</taxon>
        <taxon>Aulographaceae</taxon>
    </lineage>
</organism>
<feature type="compositionally biased region" description="Acidic residues" evidence="1">
    <location>
        <begin position="149"/>
        <end position="160"/>
    </location>
</feature>
<dbReference type="Proteomes" id="UP000800041">
    <property type="component" value="Unassembled WGS sequence"/>
</dbReference>
<keyword evidence="3" id="KW-1185">Reference proteome</keyword>
<feature type="region of interest" description="Disordered" evidence="1">
    <location>
        <begin position="1"/>
        <end position="86"/>
    </location>
</feature>
<feature type="region of interest" description="Disordered" evidence="1">
    <location>
        <begin position="120"/>
        <end position="172"/>
    </location>
</feature>
<protein>
    <submittedName>
        <fullName evidence="2">Uncharacterized protein</fullName>
    </submittedName>
</protein>
<feature type="compositionally biased region" description="Polar residues" evidence="1">
    <location>
        <begin position="40"/>
        <end position="59"/>
    </location>
</feature>
<dbReference type="OrthoDB" id="1681166at2759"/>
<gene>
    <name evidence="2" type="ORF">K402DRAFT_324649</name>
</gene>
<evidence type="ECO:0000313" key="2">
    <source>
        <dbReference type="EMBL" id="KAF1990509.1"/>
    </source>
</evidence>
<name>A0A6G1HBW8_9PEZI</name>
<dbReference type="AlphaFoldDB" id="A0A6G1HBW8"/>
<sequence>MSRNSPQLPSSSSPLLPSVFSHDDQPAAPEAAGESEQSHHLAQSPSSHPRSGSVPSVQVSPALRDDLEYIPPGDEDDSLLPPPNFQPFFSLIEDTATGEHHHPSIFYVFADDDPDIITAASRRALEPSRRKSQARTRTHSASSEIAVNEGDDDDEEEDDGGPLPPPRPGTKERFVILDLATSGDAVTSAQSLAPEWAITDANVCGAPTFADDASPGDGGLMLKVAGQGIPVKDSKGGRKRVERTMEEARLAHGGDMIGAMRGVLKGLEKQFDELERVVGDERDESTLIEEQD</sequence>
<reference evidence="2" key="1">
    <citation type="journal article" date="2020" name="Stud. Mycol.">
        <title>101 Dothideomycetes genomes: a test case for predicting lifestyles and emergence of pathogens.</title>
        <authorList>
            <person name="Haridas S."/>
            <person name="Albert R."/>
            <person name="Binder M."/>
            <person name="Bloem J."/>
            <person name="Labutti K."/>
            <person name="Salamov A."/>
            <person name="Andreopoulos B."/>
            <person name="Baker S."/>
            <person name="Barry K."/>
            <person name="Bills G."/>
            <person name="Bluhm B."/>
            <person name="Cannon C."/>
            <person name="Castanera R."/>
            <person name="Culley D."/>
            <person name="Daum C."/>
            <person name="Ezra D."/>
            <person name="Gonzalez J."/>
            <person name="Henrissat B."/>
            <person name="Kuo A."/>
            <person name="Liang C."/>
            <person name="Lipzen A."/>
            <person name="Lutzoni F."/>
            <person name="Magnuson J."/>
            <person name="Mondo S."/>
            <person name="Nolan M."/>
            <person name="Ohm R."/>
            <person name="Pangilinan J."/>
            <person name="Park H.-J."/>
            <person name="Ramirez L."/>
            <person name="Alfaro M."/>
            <person name="Sun H."/>
            <person name="Tritt A."/>
            <person name="Yoshinaga Y."/>
            <person name="Zwiers L.-H."/>
            <person name="Turgeon B."/>
            <person name="Goodwin S."/>
            <person name="Spatafora J."/>
            <person name="Crous P."/>
            <person name="Grigoriev I."/>
        </authorList>
    </citation>
    <scope>NUCLEOTIDE SEQUENCE</scope>
    <source>
        <strain evidence="2">CBS 113979</strain>
    </source>
</reference>
<dbReference type="EMBL" id="ML977142">
    <property type="protein sequence ID" value="KAF1990509.1"/>
    <property type="molecule type" value="Genomic_DNA"/>
</dbReference>
<proteinExistence type="predicted"/>